<name>A0A2M7XAF3_9BACT</name>
<dbReference type="Gene3D" id="3.30.2350.10">
    <property type="entry name" value="Pseudouridine synthase"/>
    <property type="match status" value="1"/>
</dbReference>
<sequence>LFTLVELYPKTGRTHQIRIHLKFIGHPIVGDFFYAGRKTAREDRLWCPRLFLHAKEITFFHPQTGKEVKFESELPKDLNLV</sequence>
<accession>A0A2M7XAF3</accession>
<gene>
    <name evidence="2" type="ORF">CO176_00100</name>
</gene>
<feature type="non-terminal residue" evidence="2">
    <location>
        <position position="1"/>
    </location>
</feature>
<dbReference type="EMBL" id="PFWW01000003">
    <property type="protein sequence ID" value="PJA43124.1"/>
    <property type="molecule type" value="Genomic_DNA"/>
</dbReference>
<comment type="caution">
    <text evidence="2">The sequence shown here is derived from an EMBL/GenBank/DDBJ whole genome shotgun (WGS) entry which is preliminary data.</text>
</comment>
<evidence type="ECO:0000313" key="3">
    <source>
        <dbReference type="Proteomes" id="UP000230484"/>
    </source>
</evidence>
<dbReference type="InterPro" id="IPR020103">
    <property type="entry name" value="PsdUridine_synth_cat_dom_sf"/>
</dbReference>
<protein>
    <submittedName>
        <fullName evidence="2">RluA family pseudouridine synthase</fullName>
    </submittedName>
</protein>
<dbReference type="InterPro" id="IPR050188">
    <property type="entry name" value="RluA_PseudoU_synthase"/>
</dbReference>
<dbReference type="GO" id="GO:0140098">
    <property type="term" value="F:catalytic activity, acting on RNA"/>
    <property type="evidence" value="ECO:0007669"/>
    <property type="project" value="UniProtKB-ARBA"/>
</dbReference>
<dbReference type="AlphaFoldDB" id="A0A2M7XAF3"/>
<organism evidence="2 3">
    <name type="scientific">Candidatus Woesebacteria bacterium CG_4_9_14_3_um_filter_39_10</name>
    <dbReference type="NCBI Taxonomy" id="1975056"/>
    <lineage>
        <taxon>Bacteria</taxon>
        <taxon>Candidatus Woeseibacteriota</taxon>
    </lineage>
</organism>
<dbReference type="Proteomes" id="UP000230484">
    <property type="component" value="Unassembled WGS sequence"/>
</dbReference>
<evidence type="ECO:0000313" key="2">
    <source>
        <dbReference type="EMBL" id="PJA43124.1"/>
    </source>
</evidence>
<evidence type="ECO:0000256" key="1">
    <source>
        <dbReference type="ARBA" id="ARBA00010876"/>
    </source>
</evidence>
<dbReference type="GO" id="GO:0003723">
    <property type="term" value="F:RNA binding"/>
    <property type="evidence" value="ECO:0007669"/>
    <property type="project" value="InterPro"/>
</dbReference>
<reference evidence="3" key="1">
    <citation type="submission" date="2017-09" db="EMBL/GenBank/DDBJ databases">
        <title>Depth-based differentiation of microbial function through sediment-hosted aquifers and enrichment of novel symbionts in the deep terrestrial subsurface.</title>
        <authorList>
            <person name="Probst A.J."/>
            <person name="Ladd B."/>
            <person name="Jarett J.K."/>
            <person name="Geller-Mcgrath D.E."/>
            <person name="Sieber C.M.K."/>
            <person name="Emerson J.B."/>
            <person name="Anantharaman K."/>
            <person name="Thomas B.C."/>
            <person name="Malmstrom R."/>
            <person name="Stieglmeier M."/>
            <person name="Klingl A."/>
            <person name="Woyke T."/>
            <person name="Ryan C.M."/>
            <person name="Banfield J.F."/>
        </authorList>
    </citation>
    <scope>NUCLEOTIDE SEQUENCE [LARGE SCALE GENOMIC DNA]</scope>
</reference>
<dbReference type="SUPFAM" id="SSF55120">
    <property type="entry name" value="Pseudouridine synthase"/>
    <property type="match status" value="1"/>
</dbReference>
<dbReference type="GO" id="GO:0009982">
    <property type="term" value="F:pseudouridine synthase activity"/>
    <property type="evidence" value="ECO:0007669"/>
    <property type="project" value="InterPro"/>
</dbReference>
<dbReference type="PANTHER" id="PTHR21600">
    <property type="entry name" value="MITOCHONDRIAL RNA PSEUDOURIDINE SYNTHASE"/>
    <property type="match status" value="1"/>
</dbReference>
<dbReference type="GO" id="GO:0000455">
    <property type="term" value="P:enzyme-directed rRNA pseudouridine synthesis"/>
    <property type="evidence" value="ECO:0007669"/>
    <property type="project" value="TreeGrafter"/>
</dbReference>
<proteinExistence type="inferred from homology"/>
<comment type="similarity">
    <text evidence="1">Belongs to the pseudouridine synthase RluA family.</text>
</comment>
<dbReference type="PANTHER" id="PTHR21600:SF87">
    <property type="entry name" value="RNA PSEUDOURIDYLATE SYNTHASE DOMAIN-CONTAINING PROTEIN 1"/>
    <property type="match status" value="1"/>
</dbReference>